<feature type="binding site" evidence="4">
    <location>
        <begin position="190"/>
        <end position="197"/>
    </location>
    <ligand>
        <name>NAD(+)</name>
        <dbReference type="ChEBI" id="CHEBI:57540"/>
    </ligand>
</feature>
<protein>
    <submittedName>
        <fullName evidence="8">NAD(P)/FAD-dependent oxidoreductase</fullName>
    </submittedName>
</protein>
<dbReference type="PANTHER" id="PTHR43014:SF2">
    <property type="entry name" value="MERCURIC REDUCTASE"/>
    <property type="match status" value="1"/>
</dbReference>
<feature type="binding site" evidence="4">
    <location>
        <position position="123"/>
    </location>
    <ligand>
        <name>FAD</name>
        <dbReference type="ChEBI" id="CHEBI:57692"/>
    </ligand>
</feature>
<evidence type="ECO:0000259" key="7">
    <source>
        <dbReference type="Pfam" id="PF07992"/>
    </source>
</evidence>
<dbReference type="PRINTS" id="PR00411">
    <property type="entry name" value="PNDRDTASEI"/>
</dbReference>
<dbReference type="Gene3D" id="3.30.390.30">
    <property type="match status" value="1"/>
</dbReference>
<feature type="disulfide bond" description="Redox-active" evidence="5">
    <location>
        <begin position="51"/>
        <end position="56"/>
    </location>
</feature>
<dbReference type="GO" id="GO:0050660">
    <property type="term" value="F:flavin adenine dinucleotide binding"/>
    <property type="evidence" value="ECO:0007669"/>
    <property type="project" value="TreeGrafter"/>
</dbReference>
<dbReference type="Pfam" id="PF02852">
    <property type="entry name" value="Pyr_redox_dim"/>
    <property type="match status" value="1"/>
</dbReference>
<keyword evidence="4" id="KW-0520">NAD</keyword>
<dbReference type="InterPro" id="IPR023753">
    <property type="entry name" value="FAD/NAD-binding_dom"/>
</dbReference>
<feature type="binding site" evidence="4">
    <location>
        <position position="277"/>
    </location>
    <ligand>
        <name>NAD(+)</name>
        <dbReference type="ChEBI" id="CHEBI:57540"/>
    </ligand>
</feature>
<keyword evidence="2" id="KW-0285">Flavoprotein</keyword>
<feature type="domain" description="FAD/NAD(P)-binding" evidence="7">
    <location>
        <begin position="15"/>
        <end position="337"/>
    </location>
</feature>
<keyword evidence="9" id="KW-1185">Reference proteome</keyword>
<dbReference type="PIRSF" id="PIRSF000350">
    <property type="entry name" value="Mercury_reductase_MerA"/>
    <property type="match status" value="1"/>
</dbReference>
<dbReference type="AlphaFoldDB" id="A0A345SW71"/>
<keyword evidence="4" id="KW-0547">Nucleotide-binding</keyword>
<dbReference type="SUPFAM" id="SSF55424">
    <property type="entry name" value="FAD/NAD-linked reductases, dimerisation (C-terminal) domain"/>
    <property type="match status" value="1"/>
</dbReference>
<evidence type="ECO:0000313" key="9">
    <source>
        <dbReference type="Proteomes" id="UP000249340"/>
    </source>
</evidence>
<proteinExistence type="inferred from homology"/>
<comment type="cofactor">
    <cofactor evidence="4">
        <name>FAD</name>
        <dbReference type="ChEBI" id="CHEBI:57692"/>
    </cofactor>
    <text evidence="4">Binds 1 FAD per subunit.</text>
</comment>
<reference evidence="9" key="1">
    <citation type="submission" date="2018-07" db="EMBL/GenBank/DDBJ databases">
        <title>Streptacidiphilus bronchialis DSM 106435 chromosome.</title>
        <authorList>
            <person name="Batra D."/>
            <person name="Gulvik C.A."/>
        </authorList>
    </citation>
    <scope>NUCLEOTIDE SEQUENCE [LARGE SCALE GENOMIC DNA]</scope>
    <source>
        <strain evidence="9">DSM 106435</strain>
    </source>
</reference>
<dbReference type="Pfam" id="PF07992">
    <property type="entry name" value="Pyr_redox_2"/>
    <property type="match status" value="1"/>
</dbReference>
<dbReference type="InterPro" id="IPR016156">
    <property type="entry name" value="FAD/NAD-linked_Rdtase_dimer_sf"/>
</dbReference>
<dbReference type="PANTHER" id="PTHR43014">
    <property type="entry name" value="MERCURIC REDUCTASE"/>
    <property type="match status" value="1"/>
</dbReference>
<dbReference type="OrthoDB" id="9800167at2"/>
<dbReference type="KEGG" id="stri:C7M71_011530"/>
<dbReference type="InterPro" id="IPR036188">
    <property type="entry name" value="FAD/NAD-bd_sf"/>
</dbReference>
<accession>A0A345SW71</accession>
<dbReference type="RefSeq" id="WP_111493024.1">
    <property type="nucleotide sequence ID" value="NZ_CP031264.1"/>
</dbReference>
<comment type="similarity">
    <text evidence="1">Belongs to the class-I pyridine nucleotide-disulfide oxidoreductase family.</text>
</comment>
<evidence type="ECO:0000256" key="5">
    <source>
        <dbReference type="PIRSR" id="PIRSR000350-4"/>
    </source>
</evidence>
<sequence length="471" mass="49200">MAVTDRLPQQPQQVDAVVVGMGPGGEEVAGRLADAGLDVVGVDERLLGGECPYWGCIPSKIMVRAAGLVAEAHRIPGTAGTAMVHPDWRPVARRVREATDDWNDKAAVDRFTSRGGRFLRGRGRLTAPGEVTVGGMDGGETVLRPRRAVVLAVGSEPSVPPVPGLACTPYWTNREMVEAAELPESLLVLGGGAVGLEFGQVVQRFGTAVTVLEVAPRLLGHEEPEVDEVLMRALTSDGVEVYTGAEPASVSYDGGRFTVECARGERLTAERLLVAAGRRVDLTRLGAGVLEVDDTAPALPVDARMRVPGQDPGGPGVWAVGDVTGHGAFTHMAMYQADVAVRAILGRGGPQAEYHAVPRVTFTDPEIGAVGLTEAEARQRGIAVRIGRADLAATARGFIHGPGGDGFVKLVADADAGVLVGGTVAGPYGGEVLGVLSVAVRARLPVAELAQTIWAYPTFHRAIGDALRELT</sequence>
<feature type="binding site" evidence="4">
    <location>
        <position position="213"/>
    </location>
    <ligand>
        <name>NAD(+)</name>
        <dbReference type="ChEBI" id="CHEBI:57540"/>
    </ligand>
</feature>
<dbReference type="EMBL" id="CP031264">
    <property type="protein sequence ID" value="AXI77976.1"/>
    <property type="molecule type" value="Genomic_DNA"/>
</dbReference>
<feature type="binding site" evidence="4">
    <location>
        <position position="60"/>
    </location>
    <ligand>
        <name>FAD</name>
        <dbReference type="ChEBI" id="CHEBI:57692"/>
    </ligand>
</feature>
<evidence type="ECO:0000313" key="8">
    <source>
        <dbReference type="EMBL" id="AXI77976.1"/>
    </source>
</evidence>
<organism evidence="8 9">
    <name type="scientific">Peterkaempfera bronchialis</name>
    <dbReference type="NCBI Taxonomy" id="2126346"/>
    <lineage>
        <taxon>Bacteria</taxon>
        <taxon>Bacillati</taxon>
        <taxon>Actinomycetota</taxon>
        <taxon>Actinomycetes</taxon>
        <taxon>Kitasatosporales</taxon>
        <taxon>Streptomycetaceae</taxon>
        <taxon>Peterkaempfera</taxon>
    </lineage>
</organism>
<dbReference type="Proteomes" id="UP000249340">
    <property type="component" value="Chromosome"/>
</dbReference>
<evidence type="ECO:0000256" key="3">
    <source>
        <dbReference type="ARBA" id="ARBA00022827"/>
    </source>
</evidence>
<keyword evidence="3 4" id="KW-0274">FAD</keyword>
<evidence type="ECO:0000256" key="2">
    <source>
        <dbReference type="ARBA" id="ARBA00022630"/>
    </source>
</evidence>
<feature type="binding site" evidence="4">
    <location>
        <position position="322"/>
    </location>
    <ligand>
        <name>FAD</name>
        <dbReference type="ChEBI" id="CHEBI:57692"/>
    </ligand>
</feature>
<dbReference type="PRINTS" id="PR00368">
    <property type="entry name" value="FADPNR"/>
</dbReference>
<dbReference type="GO" id="GO:0003955">
    <property type="term" value="F:NAD(P)H dehydrogenase (quinone) activity"/>
    <property type="evidence" value="ECO:0007669"/>
    <property type="project" value="TreeGrafter"/>
</dbReference>
<evidence type="ECO:0000256" key="4">
    <source>
        <dbReference type="PIRSR" id="PIRSR000350-3"/>
    </source>
</evidence>
<gene>
    <name evidence="8" type="ORF">C7M71_011530</name>
</gene>
<evidence type="ECO:0000256" key="1">
    <source>
        <dbReference type="ARBA" id="ARBA00007532"/>
    </source>
</evidence>
<name>A0A345SW71_9ACTN</name>
<dbReference type="InterPro" id="IPR001100">
    <property type="entry name" value="Pyr_nuc-diS_OxRdtase"/>
</dbReference>
<evidence type="ECO:0000259" key="6">
    <source>
        <dbReference type="Pfam" id="PF02852"/>
    </source>
</evidence>
<dbReference type="SUPFAM" id="SSF51905">
    <property type="entry name" value="FAD/NAD(P)-binding domain"/>
    <property type="match status" value="1"/>
</dbReference>
<feature type="domain" description="Pyridine nucleotide-disulphide oxidoreductase dimerisation" evidence="6">
    <location>
        <begin position="357"/>
        <end position="466"/>
    </location>
</feature>
<dbReference type="Gene3D" id="3.50.50.60">
    <property type="entry name" value="FAD/NAD(P)-binding domain"/>
    <property type="match status" value="2"/>
</dbReference>
<dbReference type="InterPro" id="IPR004099">
    <property type="entry name" value="Pyr_nucl-diS_OxRdtase_dimer"/>
</dbReference>